<evidence type="ECO:0000313" key="5">
    <source>
        <dbReference type="Proteomes" id="UP000321947"/>
    </source>
</evidence>
<name>A0A5D3BAI9_CUCMM</name>
<evidence type="ECO:0000313" key="4">
    <source>
        <dbReference type="Proteomes" id="UP000321393"/>
    </source>
</evidence>
<organism evidence="3 5">
    <name type="scientific">Cucumis melo var. makuwa</name>
    <name type="common">Oriental melon</name>
    <dbReference type="NCBI Taxonomy" id="1194695"/>
    <lineage>
        <taxon>Eukaryota</taxon>
        <taxon>Viridiplantae</taxon>
        <taxon>Streptophyta</taxon>
        <taxon>Embryophyta</taxon>
        <taxon>Tracheophyta</taxon>
        <taxon>Spermatophyta</taxon>
        <taxon>Magnoliopsida</taxon>
        <taxon>eudicotyledons</taxon>
        <taxon>Gunneridae</taxon>
        <taxon>Pentapetalae</taxon>
        <taxon>rosids</taxon>
        <taxon>fabids</taxon>
        <taxon>Cucurbitales</taxon>
        <taxon>Cucurbitaceae</taxon>
        <taxon>Benincaseae</taxon>
        <taxon>Cucumis</taxon>
    </lineage>
</organism>
<dbReference type="Proteomes" id="UP000321393">
    <property type="component" value="Unassembled WGS sequence"/>
</dbReference>
<evidence type="ECO:0000313" key="2">
    <source>
        <dbReference type="EMBL" id="KAA0038886.1"/>
    </source>
</evidence>
<feature type="compositionally biased region" description="Polar residues" evidence="1">
    <location>
        <begin position="106"/>
        <end position="121"/>
    </location>
</feature>
<evidence type="ECO:0000313" key="3">
    <source>
        <dbReference type="EMBL" id="TYJ96029.1"/>
    </source>
</evidence>
<dbReference type="EMBL" id="SSTD01019963">
    <property type="protein sequence ID" value="TYJ96029.1"/>
    <property type="molecule type" value="Genomic_DNA"/>
</dbReference>
<gene>
    <name evidence="3" type="ORF">E5676_scaffold2612G00430</name>
    <name evidence="2" type="ORF">E6C27_scaffold1170G00490</name>
</gene>
<comment type="caution">
    <text evidence="3">The sequence shown here is derived from an EMBL/GenBank/DDBJ whole genome shotgun (WGS) entry which is preliminary data.</text>
</comment>
<protein>
    <submittedName>
        <fullName evidence="3">Gamma-aminobutyrate transaminase POP2</fullName>
    </submittedName>
</protein>
<reference evidence="4 5" key="1">
    <citation type="submission" date="2019-08" db="EMBL/GenBank/DDBJ databases">
        <title>Draft genome sequences of two oriental melons (Cucumis melo L. var makuwa).</title>
        <authorList>
            <person name="Kwon S.-Y."/>
        </authorList>
    </citation>
    <scope>NUCLEOTIDE SEQUENCE [LARGE SCALE GENOMIC DNA]</scope>
    <source>
        <strain evidence="5">cv. Chang Bougi</strain>
        <strain evidence="4">cv. SW 3</strain>
        <tissue evidence="3">Leaf</tissue>
    </source>
</reference>
<dbReference type="AlphaFoldDB" id="A0A5D3BAI9"/>
<evidence type="ECO:0000256" key="1">
    <source>
        <dbReference type="SAM" id="MobiDB-lite"/>
    </source>
</evidence>
<feature type="region of interest" description="Disordered" evidence="1">
    <location>
        <begin position="101"/>
        <end position="133"/>
    </location>
</feature>
<dbReference type="Proteomes" id="UP000321947">
    <property type="component" value="Unassembled WGS sequence"/>
</dbReference>
<dbReference type="EMBL" id="SSTE01018569">
    <property type="protein sequence ID" value="KAA0038886.1"/>
    <property type="molecule type" value="Genomic_DNA"/>
</dbReference>
<accession>A0A5D3BAI9</accession>
<sequence>MDYIENEQLNVLEIIVGHQVDEHIEDDTLYKTDIDPTIVERPIMRHVIDDFIDDGDKQLSHQAEQATTNDSDELCTMLSFPSGFNETDVMSLKFTEDLDNPMGGSLSVNDDSSTAQPSATLTPKRRAQSSSRVRALRSRQWEDSNVDRPWRREAYFVTRYSFQAGDRQSNAGTLVLTYLIGFLVNLWERDM</sequence>
<proteinExistence type="predicted"/>